<evidence type="ECO:0000313" key="2">
    <source>
        <dbReference type="Proteomes" id="UP001290861"/>
    </source>
</evidence>
<sequence>MGGNYKSGFFKGWKMPLLVRRNAFGGRFNVGPNEDSMNYHFFKNICVSRLMSQGSGIRKSVERVQNMFFPNLDLSPEVFFTYISALFLDTRISSPGRGVRQNVLLPVLVFRGASEGVPGLERTRNQFGTV</sequence>
<organism evidence="1 2">
    <name type="scientific">Pontiella agarivorans</name>
    <dbReference type="NCBI Taxonomy" id="3038953"/>
    <lineage>
        <taxon>Bacteria</taxon>
        <taxon>Pseudomonadati</taxon>
        <taxon>Kiritimatiellota</taxon>
        <taxon>Kiritimatiellia</taxon>
        <taxon>Kiritimatiellales</taxon>
        <taxon>Pontiellaceae</taxon>
        <taxon>Pontiella</taxon>
    </lineage>
</organism>
<protein>
    <submittedName>
        <fullName evidence="1">Uncharacterized protein</fullName>
    </submittedName>
</protein>
<dbReference type="Proteomes" id="UP001290861">
    <property type="component" value="Unassembled WGS sequence"/>
</dbReference>
<dbReference type="EMBL" id="JARVCO010000012">
    <property type="protein sequence ID" value="MDZ8120213.1"/>
    <property type="molecule type" value="Genomic_DNA"/>
</dbReference>
<accession>A0ABU5N1C4</accession>
<keyword evidence="2" id="KW-1185">Reference proteome</keyword>
<reference evidence="1 2" key="1">
    <citation type="journal article" date="2024" name="Appl. Environ. Microbiol.">
        <title>Pontiella agarivorans sp. nov., a novel marine anaerobic bacterium capable of degrading macroalgal polysaccharides and fixing nitrogen.</title>
        <authorList>
            <person name="Liu N."/>
            <person name="Kivenson V."/>
            <person name="Peng X."/>
            <person name="Cui Z."/>
            <person name="Lankiewicz T.S."/>
            <person name="Gosselin K.M."/>
            <person name="English C.J."/>
            <person name="Blair E.M."/>
            <person name="O'Malley M.A."/>
            <person name="Valentine D.L."/>
        </authorList>
    </citation>
    <scope>NUCLEOTIDE SEQUENCE [LARGE SCALE GENOMIC DNA]</scope>
    <source>
        <strain evidence="1 2">NLcol2</strain>
    </source>
</reference>
<proteinExistence type="predicted"/>
<evidence type="ECO:0000313" key="1">
    <source>
        <dbReference type="EMBL" id="MDZ8120213.1"/>
    </source>
</evidence>
<name>A0ABU5N1C4_9BACT</name>
<comment type="caution">
    <text evidence="1">The sequence shown here is derived from an EMBL/GenBank/DDBJ whole genome shotgun (WGS) entry which is preliminary data.</text>
</comment>
<gene>
    <name evidence="1" type="ORF">P9H32_16400</name>
</gene>